<evidence type="ECO:0000313" key="2">
    <source>
        <dbReference type="EMBL" id="MEJ2860950.1"/>
    </source>
</evidence>
<dbReference type="EMBL" id="JBBEGM010000002">
    <property type="protein sequence ID" value="MEJ2860950.1"/>
    <property type="molecule type" value="Genomic_DNA"/>
</dbReference>
<feature type="transmembrane region" description="Helical" evidence="1">
    <location>
        <begin position="119"/>
        <end position="142"/>
    </location>
</feature>
<dbReference type="Proteomes" id="UP001369736">
    <property type="component" value="Unassembled WGS sequence"/>
</dbReference>
<feature type="transmembrane region" description="Helical" evidence="1">
    <location>
        <begin position="12"/>
        <end position="32"/>
    </location>
</feature>
<reference evidence="2 3" key="1">
    <citation type="submission" date="2024-03" db="EMBL/GenBank/DDBJ databases">
        <title>Actinomycetospora sp. OC33-EN07, a novel actinomycete isolated from wild orchid (Aerides multiflora).</title>
        <authorList>
            <person name="Suriyachadkun C."/>
        </authorList>
    </citation>
    <scope>NUCLEOTIDE SEQUENCE [LARGE SCALE GENOMIC DNA]</scope>
    <source>
        <strain evidence="2 3">OC33-EN07</strain>
    </source>
</reference>
<keyword evidence="1" id="KW-0812">Transmembrane</keyword>
<gene>
    <name evidence="2" type="ORF">WCD58_07275</name>
</gene>
<name>A0ABU8M0S4_9PSEU</name>
<proteinExistence type="predicted"/>
<sequence>MRATSKRRIWKSVGQNWGYLVLALVAYGWFIADRTNPVLLLVGSALVIVFALFFAETPCMAINKEKRDGEVDYCGNNGRGLLGACHLKRHKWENLKALSSRQRGVQALRHTVSRFCGQAAAFSAAAGIGSLLVATLTFVFVATRQPPPVP</sequence>
<evidence type="ECO:0000313" key="3">
    <source>
        <dbReference type="Proteomes" id="UP001369736"/>
    </source>
</evidence>
<protein>
    <submittedName>
        <fullName evidence="2">Uncharacterized protein</fullName>
    </submittedName>
</protein>
<organism evidence="2 3">
    <name type="scientific">Actinomycetospora flava</name>
    <dbReference type="NCBI Taxonomy" id="3129232"/>
    <lineage>
        <taxon>Bacteria</taxon>
        <taxon>Bacillati</taxon>
        <taxon>Actinomycetota</taxon>
        <taxon>Actinomycetes</taxon>
        <taxon>Pseudonocardiales</taxon>
        <taxon>Pseudonocardiaceae</taxon>
        <taxon>Actinomycetospora</taxon>
    </lineage>
</organism>
<dbReference type="RefSeq" id="WP_337701101.1">
    <property type="nucleotide sequence ID" value="NZ_JBBEGM010000002.1"/>
</dbReference>
<keyword evidence="1" id="KW-1133">Transmembrane helix</keyword>
<accession>A0ABU8M0S4</accession>
<comment type="caution">
    <text evidence="2">The sequence shown here is derived from an EMBL/GenBank/DDBJ whole genome shotgun (WGS) entry which is preliminary data.</text>
</comment>
<feature type="transmembrane region" description="Helical" evidence="1">
    <location>
        <begin position="38"/>
        <end position="57"/>
    </location>
</feature>
<keyword evidence="1" id="KW-0472">Membrane</keyword>
<evidence type="ECO:0000256" key="1">
    <source>
        <dbReference type="SAM" id="Phobius"/>
    </source>
</evidence>
<keyword evidence="3" id="KW-1185">Reference proteome</keyword>